<dbReference type="PANTHER" id="PTHR38118:SF2">
    <property type="entry name" value="CDP-ALCOHOL PHOSPHATIDYLTRANSFERASE PROTEIN"/>
    <property type="match status" value="1"/>
</dbReference>
<evidence type="ECO:0000256" key="1">
    <source>
        <dbReference type="SAM" id="MobiDB-lite"/>
    </source>
</evidence>
<evidence type="ECO:0000313" key="4">
    <source>
        <dbReference type="EMBL" id="KAK0731190.1"/>
    </source>
</evidence>
<evidence type="ECO:0000259" key="3">
    <source>
        <dbReference type="Pfam" id="PF24808"/>
    </source>
</evidence>
<dbReference type="Pfam" id="PF24808">
    <property type="entry name" value="DUF7707"/>
    <property type="match status" value="1"/>
</dbReference>
<feature type="signal peptide" evidence="2">
    <location>
        <begin position="1"/>
        <end position="19"/>
    </location>
</feature>
<accession>A0AA40BBG3</accession>
<keyword evidence="5" id="KW-1185">Reference proteome</keyword>
<organism evidence="4 5">
    <name type="scientific">Lasiosphaeris hirsuta</name>
    <dbReference type="NCBI Taxonomy" id="260670"/>
    <lineage>
        <taxon>Eukaryota</taxon>
        <taxon>Fungi</taxon>
        <taxon>Dikarya</taxon>
        <taxon>Ascomycota</taxon>
        <taxon>Pezizomycotina</taxon>
        <taxon>Sordariomycetes</taxon>
        <taxon>Sordariomycetidae</taxon>
        <taxon>Sordariales</taxon>
        <taxon>Lasiosphaeriaceae</taxon>
        <taxon>Lasiosphaeris</taxon>
    </lineage>
</organism>
<feature type="domain" description="DUF7707" evidence="3">
    <location>
        <begin position="22"/>
        <end position="124"/>
    </location>
</feature>
<dbReference type="AlphaFoldDB" id="A0AA40BBG3"/>
<dbReference type="PANTHER" id="PTHR38118">
    <property type="entry name" value="ANCHORED CELL WALL PROTEIN 11-RELATED"/>
    <property type="match status" value="1"/>
</dbReference>
<comment type="caution">
    <text evidence="4">The sequence shown here is derived from an EMBL/GenBank/DDBJ whole genome shotgun (WGS) entry which is preliminary data.</text>
</comment>
<dbReference type="InterPro" id="IPR056124">
    <property type="entry name" value="DUF7707"/>
</dbReference>
<keyword evidence="2" id="KW-0732">Signal</keyword>
<name>A0AA40BBG3_9PEZI</name>
<feature type="chain" id="PRO_5041341749" description="DUF7707 domain-containing protein" evidence="2">
    <location>
        <begin position="20"/>
        <end position="195"/>
    </location>
</feature>
<reference evidence="4" key="1">
    <citation type="submission" date="2023-06" db="EMBL/GenBank/DDBJ databases">
        <title>Genome-scale phylogeny and comparative genomics of the fungal order Sordariales.</title>
        <authorList>
            <consortium name="Lawrence Berkeley National Laboratory"/>
            <person name="Hensen N."/>
            <person name="Bonometti L."/>
            <person name="Westerberg I."/>
            <person name="Brannstrom I.O."/>
            <person name="Guillou S."/>
            <person name="Cros-Aarteil S."/>
            <person name="Calhoun S."/>
            <person name="Haridas S."/>
            <person name="Kuo A."/>
            <person name="Mondo S."/>
            <person name="Pangilinan J."/>
            <person name="Riley R."/>
            <person name="Labutti K."/>
            <person name="Andreopoulos B."/>
            <person name="Lipzen A."/>
            <person name="Chen C."/>
            <person name="Yanf M."/>
            <person name="Daum C."/>
            <person name="Ng V."/>
            <person name="Clum A."/>
            <person name="Steindorff A."/>
            <person name="Ohm R."/>
            <person name="Martin F."/>
            <person name="Silar P."/>
            <person name="Natvig D."/>
            <person name="Lalanne C."/>
            <person name="Gautier V."/>
            <person name="Ament-Velasquez S.L."/>
            <person name="Kruys A."/>
            <person name="Hutchinson M.I."/>
            <person name="Powell A.J."/>
            <person name="Barry K."/>
            <person name="Miller A.N."/>
            <person name="Grigoriev I.V."/>
            <person name="Debuchy R."/>
            <person name="Gladieux P."/>
            <person name="Thoren M.H."/>
            <person name="Johannesson H."/>
        </authorList>
    </citation>
    <scope>NUCLEOTIDE SEQUENCE</scope>
    <source>
        <strain evidence="4">SMH4607-1</strain>
    </source>
</reference>
<feature type="region of interest" description="Disordered" evidence="1">
    <location>
        <begin position="124"/>
        <end position="146"/>
    </location>
</feature>
<protein>
    <recommendedName>
        <fullName evidence="3">DUF7707 domain-containing protein</fullName>
    </recommendedName>
</protein>
<feature type="compositionally biased region" description="Low complexity" evidence="1">
    <location>
        <begin position="127"/>
        <end position="146"/>
    </location>
</feature>
<sequence>MVSFRTALLALASAIVVTADYYIDPETVSLSMRMAWCNDELSTCPLICQQVSPGTTLINTCDPETLTYGCLCGNNLQPNVSEYSLTLPYHVCQQWGIQCVSGCGSNNECASSCQQDHPCGAQSPTKANSTTSSAMPSTSAGPTTTANQVFTGLAGEATSTSTPPGSAAPAALRLGSAYGLTIVIGSLFAGFAMVL</sequence>
<dbReference type="EMBL" id="JAUKUA010000001">
    <property type="protein sequence ID" value="KAK0731190.1"/>
    <property type="molecule type" value="Genomic_DNA"/>
</dbReference>
<evidence type="ECO:0000256" key="2">
    <source>
        <dbReference type="SAM" id="SignalP"/>
    </source>
</evidence>
<evidence type="ECO:0000313" key="5">
    <source>
        <dbReference type="Proteomes" id="UP001172102"/>
    </source>
</evidence>
<gene>
    <name evidence="4" type="ORF">B0H67DRAFT_63320</name>
</gene>
<proteinExistence type="predicted"/>
<dbReference type="Proteomes" id="UP001172102">
    <property type="component" value="Unassembled WGS sequence"/>
</dbReference>